<dbReference type="EMBL" id="JASBWR010000123">
    <property type="protein sequence ID" value="KAJ9093466.1"/>
    <property type="molecule type" value="Genomic_DNA"/>
</dbReference>
<dbReference type="Proteomes" id="UP001241377">
    <property type="component" value="Unassembled WGS sequence"/>
</dbReference>
<accession>A0ACC2V3Q6</accession>
<reference evidence="1" key="1">
    <citation type="submission" date="2023-04" db="EMBL/GenBank/DDBJ databases">
        <title>Draft Genome sequencing of Naganishia species isolated from polar environments using Oxford Nanopore Technology.</title>
        <authorList>
            <person name="Leo P."/>
            <person name="Venkateswaran K."/>
        </authorList>
    </citation>
    <scope>NUCLEOTIDE SEQUENCE</scope>
    <source>
        <strain evidence="1">MNA-CCFEE 5261</strain>
    </source>
</reference>
<evidence type="ECO:0000313" key="1">
    <source>
        <dbReference type="EMBL" id="KAJ9093466.1"/>
    </source>
</evidence>
<comment type="caution">
    <text evidence="1">The sequence shown here is derived from an EMBL/GenBank/DDBJ whole genome shotgun (WGS) entry which is preliminary data.</text>
</comment>
<organism evidence="1 2">
    <name type="scientific">Naganishia cerealis</name>
    <dbReference type="NCBI Taxonomy" id="610337"/>
    <lineage>
        <taxon>Eukaryota</taxon>
        <taxon>Fungi</taxon>
        <taxon>Dikarya</taxon>
        <taxon>Basidiomycota</taxon>
        <taxon>Agaricomycotina</taxon>
        <taxon>Tremellomycetes</taxon>
        <taxon>Filobasidiales</taxon>
        <taxon>Filobasidiaceae</taxon>
        <taxon>Naganishia</taxon>
    </lineage>
</organism>
<evidence type="ECO:0000313" key="2">
    <source>
        <dbReference type="Proteomes" id="UP001241377"/>
    </source>
</evidence>
<sequence>MSAEAPTSSAAPTDPSGSIEAKVSVKPTQRAPGSLASCSDDLIAKIEYFAVAPRWVFVRVESSNGHVGWGEATLEGHSEAVEGALKALSTWFIGFPTDNINDIWEHAYRGKFYRGGEVLMSALSGLDIALWDLKGKRLGVPVWSLLGGLVSNKRDKVKVYVWIGGDKPGDILEQAKIRKEKGFTAVKMNATEDMGWLDSPKILDSAVERLKLAQGVGLDVGLDFHGRVHRPMAKQLIQLLAPHRPLFIEEPLLASHITELAQFKHCGVPIALGERLYTRNDFRPYFEAGVVDMVQPDVAHAGGISECMRIGRMAETYDCAFSPHCPNGPISLLASIHMDLALPNFGIQEMSYAIHYNTDADLGTYILNPEVIEVVEGHIAAPMAPGLGLEINEELVREAATRYKPWANTLWRGIDGGFREW</sequence>
<protein>
    <submittedName>
        <fullName evidence="1">Uncharacterized protein</fullName>
    </submittedName>
</protein>
<gene>
    <name evidence="1" type="ORF">QFC19_008325</name>
</gene>
<proteinExistence type="predicted"/>
<keyword evidence="2" id="KW-1185">Reference proteome</keyword>
<name>A0ACC2V3Q6_9TREE</name>